<feature type="signal peptide" evidence="1">
    <location>
        <begin position="1"/>
        <end position="21"/>
    </location>
</feature>
<keyword evidence="1" id="KW-0732">Signal</keyword>
<dbReference type="OrthoDB" id="10261055at2759"/>
<dbReference type="EMBL" id="JAAOIC020000003">
    <property type="protein sequence ID" value="KAG8042223.1"/>
    <property type="molecule type" value="Genomic_DNA"/>
</dbReference>
<gene>
    <name evidence="2" type="ORF">G9C98_000214</name>
</gene>
<evidence type="ECO:0000313" key="2">
    <source>
        <dbReference type="EMBL" id="KAG8042223.1"/>
    </source>
</evidence>
<evidence type="ECO:0000256" key="1">
    <source>
        <dbReference type="SAM" id="SignalP"/>
    </source>
</evidence>
<reference evidence="2" key="1">
    <citation type="submission" date="2020-03" db="EMBL/GenBank/DDBJ databases">
        <authorList>
            <person name="Chebbi M.A."/>
            <person name="Drezen J.M."/>
        </authorList>
    </citation>
    <scope>NUCLEOTIDE SEQUENCE</scope>
    <source>
        <tissue evidence="2">Whole body</tissue>
    </source>
</reference>
<evidence type="ECO:0000313" key="3">
    <source>
        <dbReference type="Proteomes" id="UP000729913"/>
    </source>
</evidence>
<name>A0A8J5QY21_9HYME</name>
<feature type="chain" id="PRO_5035316590" evidence="1">
    <location>
        <begin position="22"/>
        <end position="102"/>
    </location>
</feature>
<accession>A0A8J5QY21</accession>
<dbReference type="Proteomes" id="UP000729913">
    <property type="component" value="Unassembled WGS sequence"/>
</dbReference>
<keyword evidence="3" id="KW-1185">Reference proteome</keyword>
<dbReference type="AlphaFoldDB" id="A0A8J5QY21"/>
<reference evidence="2" key="2">
    <citation type="submission" date="2021-04" db="EMBL/GenBank/DDBJ databases">
        <title>Genome-wide patterns of bracovirus chromosomal integration into multiple host tissues during parasitism.</title>
        <authorList>
            <person name="Chebbi M.A.C."/>
        </authorList>
    </citation>
    <scope>NUCLEOTIDE SEQUENCE</scope>
    <source>
        <tissue evidence="2">Whole body</tissue>
    </source>
</reference>
<comment type="caution">
    <text evidence="2">The sequence shown here is derived from an EMBL/GenBank/DDBJ whole genome shotgun (WGS) entry which is preliminary data.</text>
</comment>
<sequence>MAASLIMYVLLFNHIFTFRRTARHHYVKWYYITNKITKLEEDFVKNQKEFDAIKYDSIYTTNNSTELAENNCNLDMQEIPKVDVQMLDLYSQLEFDNPYGGA</sequence>
<proteinExistence type="predicted"/>
<organism evidence="2 3">
    <name type="scientific">Cotesia typhae</name>
    <dbReference type="NCBI Taxonomy" id="2053667"/>
    <lineage>
        <taxon>Eukaryota</taxon>
        <taxon>Metazoa</taxon>
        <taxon>Ecdysozoa</taxon>
        <taxon>Arthropoda</taxon>
        <taxon>Hexapoda</taxon>
        <taxon>Insecta</taxon>
        <taxon>Pterygota</taxon>
        <taxon>Neoptera</taxon>
        <taxon>Endopterygota</taxon>
        <taxon>Hymenoptera</taxon>
        <taxon>Apocrita</taxon>
        <taxon>Ichneumonoidea</taxon>
        <taxon>Braconidae</taxon>
        <taxon>Microgastrinae</taxon>
        <taxon>Cotesia</taxon>
    </lineage>
</organism>
<protein>
    <submittedName>
        <fullName evidence="2">Uncharacterized protein</fullName>
    </submittedName>
</protein>